<evidence type="ECO:0000313" key="3">
    <source>
        <dbReference type="Proteomes" id="UP001165378"/>
    </source>
</evidence>
<name>A0AA41Q7N3_9ACTN</name>
<gene>
    <name evidence="2" type="ORF">LZ495_38200</name>
</gene>
<evidence type="ECO:0000256" key="1">
    <source>
        <dbReference type="SAM" id="Phobius"/>
    </source>
</evidence>
<feature type="transmembrane region" description="Helical" evidence="1">
    <location>
        <begin position="21"/>
        <end position="48"/>
    </location>
</feature>
<sequence length="200" mass="21739">MTSLDDELERHLRPRRRMTPARWVLAVCVGLVVAYVAYVGAALAYWAITSEDERDDECIARYAHDGGDAGRLRDALARVEATGAGARLADLTPFADDWDQVYAISAGLVVAAPGEEGHGVVDTSALVGCKAMLPYRASFPIGSVLYFMRDGKLVRALEVGYFVADEQPPWGRSGEVRIESGKPDPRCAVRCLRLVEPGQS</sequence>
<dbReference type="AlphaFoldDB" id="A0AA41Q7N3"/>
<dbReference type="EMBL" id="JAKFHA010000042">
    <property type="protein sequence ID" value="MCF2533018.1"/>
    <property type="molecule type" value="Genomic_DNA"/>
</dbReference>
<comment type="caution">
    <text evidence="2">The sequence shown here is derived from an EMBL/GenBank/DDBJ whole genome shotgun (WGS) entry which is preliminary data.</text>
</comment>
<keyword evidence="3" id="KW-1185">Reference proteome</keyword>
<dbReference type="Proteomes" id="UP001165378">
    <property type="component" value="Unassembled WGS sequence"/>
</dbReference>
<protein>
    <submittedName>
        <fullName evidence="2">Uncharacterized protein</fullName>
    </submittedName>
</protein>
<dbReference type="RefSeq" id="WP_235057790.1">
    <property type="nucleotide sequence ID" value="NZ_JAKFHA010000042.1"/>
</dbReference>
<evidence type="ECO:0000313" key="2">
    <source>
        <dbReference type="EMBL" id="MCF2533018.1"/>
    </source>
</evidence>
<reference evidence="2" key="1">
    <citation type="submission" date="2022-01" db="EMBL/GenBank/DDBJ databases">
        <title>Genome-Based Taxonomic Classification of the Phylum Actinobacteria.</title>
        <authorList>
            <person name="Gao Y."/>
        </authorList>
    </citation>
    <scope>NUCLEOTIDE SEQUENCE</scope>
    <source>
        <strain evidence="2">KLBMP 8922</strain>
    </source>
</reference>
<keyword evidence="1" id="KW-0472">Membrane</keyword>
<keyword evidence="1" id="KW-0812">Transmembrane</keyword>
<organism evidence="2 3">
    <name type="scientific">Yinghuangia soli</name>
    <dbReference type="NCBI Taxonomy" id="2908204"/>
    <lineage>
        <taxon>Bacteria</taxon>
        <taxon>Bacillati</taxon>
        <taxon>Actinomycetota</taxon>
        <taxon>Actinomycetes</taxon>
        <taxon>Kitasatosporales</taxon>
        <taxon>Streptomycetaceae</taxon>
        <taxon>Yinghuangia</taxon>
    </lineage>
</organism>
<keyword evidence="1" id="KW-1133">Transmembrane helix</keyword>
<accession>A0AA41Q7N3</accession>
<proteinExistence type="predicted"/>